<organism evidence="6 7">
    <name type="scientific">Aliiruegeria lutimaris</name>
    <dbReference type="NCBI Taxonomy" id="571298"/>
    <lineage>
        <taxon>Bacteria</taxon>
        <taxon>Pseudomonadati</taxon>
        <taxon>Pseudomonadota</taxon>
        <taxon>Alphaproteobacteria</taxon>
        <taxon>Rhodobacterales</taxon>
        <taxon>Roseobacteraceae</taxon>
        <taxon>Aliiruegeria</taxon>
    </lineage>
</organism>
<reference evidence="6 7" key="1">
    <citation type="submission" date="2016-10" db="EMBL/GenBank/DDBJ databases">
        <authorList>
            <person name="de Groot N.N."/>
        </authorList>
    </citation>
    <scope>NUCLEOTIDE SEQUENCE [LARGE SCALE GENOMIC DNA]</scope>
    <source>
        <strain evidence="6 7">DSM 25294</strain>
    </source>
</reference>
<evidence type="ECO:0000313" key="7">
    <source>
        <dbReference type="Proteomes" id="UP000199382"/>
    </source>
</evidence>
<feature type="transmembrane region" description="Helical" evidence="4">
    <location>
        <begin position="289"/>
        <end position="307"/>
    </location>
</feature>
<feature type="transmembrane region" description="Helical" evidence="4">
    <location>
        <begin position="222"/>
        <end position="244"/>
    </location>
</feature>
<feature type="domain" description="Major facilitator superfamily (MFS) profile" evidence="5">
    <location>
        <begin position="15"/>
        <end position="402"/>
    </location>
</feature>
<protein>
    <submittedName>
        <fullName evidence="6">Predicted arabinose efflux permease, MFS family</fullName>
    </submittedName>
</protein>
<sequence>MQARPLGFLRENAAWLSAGFLLTLTSSFGQTFLISVFAGEIRSAFSLSHGDWGAIYALGTLASAVTMLWVGPLTDRFRARDLALIVLPILAAACLAMAAIPTAWALPFVIYALRLSGQGMTFHIAIVAMGRWFDANRGKALAVATLGVTIGQALLPLGFVALLPVFGWRALWVVAGLLVLAVVPVLTGLLRRERTPSESAHSQSSTGMEGRHWHRNEMLRHWLFWAMVPLLLGPSAFITALFFFQVHVADIKGFSHLSFVALFPVFTGCATVMMLASGIALDRLGTARLLPFLALPMALGFLVLGLGNGLAGAALGMALVGMTTGASATLVSAFWAEFYGTRNLGAIKSVAAAIMVLGSAIGPVVSGYLIDTGLGFEKQMVLIAGYFIVTAIIVTLAMRGARNTLPPAGKVDVIGA</sequence>
<accession>A0A1G8NC90</accession>
<evidence type="ECO:0000313" key="6">
    <source>
        <dbReference type="EMBL" id="SDI77697.1"/>
    </source>
</evidence>
<gene>
    <name evidence="6" type="ORF">SAMN04488026_100724</name>
</gene>
<dbReference type="EMBL" id="FNEK01000007">
    <property type="protein sequence ID" value="SDI77697.1"/>
    <property type="molecule type" value="Genomic_DNA"/>
</dbReference>
<dbReference type="AlphaFoldDB" id="A0A1G8NC90"/>
<feature type="transmembrane region" description="Helical" evidence="4">
    <location>
        <begin position="350"/>
        <end position="370"/>
    </location>
</feature>
<feature type="transmembrane region" description="Helical" evidence="4">
    <location>
        <begin position="382"/>
        <end position="401"/>
    </location>
</feature>
<feature type="transmembrane region" description="Helical" evidence="4">
    <location>
        <begin position="170"/>
        <end position="190"/>
    </location>
</feature>
<keyword evidence="2 4" id="KW-1133">Transmembrane helix</keyword>
<dbReference type="InterPro" id="IPR020846">
    <property type="entry name" value="MFS_dom"/>
</dbReference>
<feature type="transmembrane region" description="Helical" evidence="4">
    <location>
        <begin position="53"/>
        <end position="70"/>
    </location>
</feature>
<feature type="transmembrane region" description="Helical" evidence="4">
    <location>
        <begin position="256"/>
        <end position="277"/>
    </location>
</feature>
<proteinExistence type="predicted"/>
<evidence type="ECO:0000256" key="1">
    <source>
        <dbReference type="ARBA" id="ARBA00022692"/>
    </source>
</evidence>
<dbReference type="GO" id="GO:0022857">
    <property type="term" value="F:transmembrane transporter activity"/>
    <property type="evidence" value="ECO:0007669"/>
    <property type="project" value="InterPro"/>
</dbReference>
<dbReference type="SUPFAM" id="SSF103473">
    <property type="entry name" value="MFS general substrate transporter"/>
    <property type="match status" value="1"/>
</dbReference>
<dbReference type="InterPro" id="IPR036259">
    <property type="entry name" value="MFS_trans_sf"/>
</dbReference>
<keyword evidence="7" id="KW-1185">Reference proteome</keyword>
<evidence type="ECO:0000256" key="2">
    <source>
        <dbReference type="ARBA" id="ARBA00022989"/>
    </source>
</evidence>
<dbReference type="PANTHER" id="PTHR11360">
    <property type="entry name" value="MONOCARBOXYLATE TRANSPORTER"/>
    <property type="match status" value="1"/>
</dbReference>
<feature type="transmembrane region" description="Helical" evidence="4">
    <location>
        <begin position="82"/>
        <end position="102"/>
    </location>
</feature>
<keyword evidence="3 4" id="KW-0472">Membrane</keyword>
<dbReference type="PROSITE" id="PS50850">
    <property type="entry name" value="MFS"/>
    <property type="match status" value="1"/>
</dbReference>
<dbReference type="Pfam" id="PF07690">
    <property type="entry name" value="MFS_1"/>
    <property type="match status" value="1"/>
</dbReference>
<evidence type="ECO:0000259" key="5">
    <source>
        <dbReference type="PROSITE" id="PS50850"/>
    </source>
</evidence>
<dbReference type="InterPro" id="IPR011701">
    <property type="entry name" value="MFS"/>
</dbReference>
<evidence type="ECO:0000256" key="4">
    <source>
        <dbReference type="SAM" id="Phobius"/>
    </source>
</evidence>
<dbReference type="OrthoDB" id="1404228at2"/>
<keyword evidence="1 4" id="KW-0812">Transmembrane</keyword>
<dbReference type="PANTHER" id="PTHR11360:SF308">
    <property type="entry name" value="BLL3089 PROTEIN"/>
    <property type="match status" value="1"/>
</dbReference>
<dbReference type="STRING" id="571298.SAMN04488026_100724"/>
<dbReference type="RefSeq" id="WP_093150823.1">
    <property type="nucleotide sequence ID" value="NZ_FNEK01000007.1"/>
</dbReference>
<dbReference type="Gene3D" id="1.20.1250.20">
    <property type="entry name" value="MFS general substrate transporter like domains"/>
    <property type="match status" value="1"/>
</dbReference>
<feature type="transmembrane region" description="Helical" evidence="4">
    <location>
        <begin position="108"/>
        <end position="128"/>
    </location>
</feature>
<dbReference type="Proteomes" id="UP000199382">
    <property type="component" value="Unassembled WGS sequence"/>
</dbReference>
<name>A0A1G8NC90_9RHOB</name>
<feature type="transmembrane region" description="Helical" evidence="4">
    <location>
        <begin position="313"/>
        <end position="338"/>
    </location>
</feature>
<feature type="transmembrane region" description="Helical" evidence="4">
    <location>
        <begin position="140"/>
        <end position="164"/>
    </location>
</feature>
<dbReference type="InterPro" id="IPR050327">
    <property type="entry name" value="Proton-linked_MCT"/>
</dbReference>
<evidence type="ECO:0000256" key="3">
    <source>
        <dbReference type="ARBA" id="ARBA00023136"/>
    </source>
</evidence>